<dbReference type="AlphaFoldDB" id="A0A834TUV5"/>
<evidence type="ECO:0000313" key="2">
    <source>
        <dbReference type="Proteomes" id="UP000634136"/>
    </source>
</evidence>
<gene>
    <name evidence="1" type="ORF">G2W53_018250</name>
</gene>
<dbReference type="Proteomes" id="UP000634136">
    <property type="component" value="Unassembled WGS sequence"/>
</dbReference>
<accession>A0A834TUV5</accession>
<organism evidence="1 2">
    <name type="scientific">Senna tora</name>
    <dbReference type="NCBI Taxonomy" id="362788"/>
    <lineage>
        <taxon>Eukaryota</taxon>
        <taxon>Viridiplantae</taxon>
        <taxon>Streptophyta</taxon>
        <taxon>Embryophyta</taxon>
        <taxon>Tracheophyta</taxon>
        <taxon>Spermatophyta</taxon>
        <taxon>Magnoliopsida</taxon>
        <taxon>eudicotyledons</taxon>
        <taxon>Gunneridae</taxon>
        <taxon>Pentapetalae</taxon>
        <taxon>rosids</taxon>
        <taxon>fabids</taxon>
        <taxon>Fabales</taxon>
        <taxon>Fabaceae</taxon>
        <taxon>Caesalpinioideae</taxon>
        <taxon>Cassia clade</taxon>
        <taxon>Senna</taxon>
    </lineage>
</organism>
<evidence type="ECO:0000313" key="1">
    <source>
        <dbReference type="EMBL" id="KAF7827086.1"/>
    </source>
</evidence>
<dbReference type="EMBL" id="JAAIUW010000006">
    <property type="protein sequence ID" value="KAF7827086.1"/>
    <property type="molecule type" value="Genomic_DNA"/>
</dbReference>
<sequence>MTVHGRNSCKGNDKWDSMVTTLMLKSIVKRVELCVLSRRRYNYAM</sequence>
<proteinExistence type="predicted"/>
<keyword evidence="2" id="KW-1185">Reference proteome</keyword>
<comment type="caution">
    <text evidence="1">The sequence shown here is derived from an EMBL/GenBank/DDBJ whole genome shotgun (WGS) entry which is preliminary data.</text>
</comment>
<reference evidence="1" key="1">
    <citation type="submission" date="2020-09" db="EMBL/GenBank/DDBJ databases">
        <title>Genome-Enabled Discovery of Anthraquinone Biosynthesis in Senna tora.</title>
        <authorList>
            <person name="Kang S.-H."/>
            <person name="Pandey R.P."/>
            <person name="Lee C.-M."/>
            <person name="Sim J.-S."/>
            <person name="Jeong J.-T."/>
            <person name="Choi B.-S."/>
            <person name="Jung M."/>
            <person name="Ginzburg D."/>
            <person name="Zhao K."/>
            <person name="Won S.Y."/>
            <person name="Oh T.-J."/>
            <person name="Yu Y."/>
            <person name="Kim N.-H."/>
            <person name="Lee O.R."/>
            <person name="Lee T.-H."/>
            <person name="Bashyal P."/>
            <person name="Kim T.-S."/>
            <person name="Lee W.-H."/>
            <person name="Kawkins C."/>
            <person name="Kim C.-K."/>
            <person name="Kim J.S."/>
            <person name="Ahn B.O."/>
            <person name="Rhee S.Y."/>
            <person name="Sohng J.K."/>
        </authorList>
    </citation>
    <scope>NUCLEOTIDE SEQUENCE</scope>
    <source>
        <tissue evidence="1">Leaf</tissue>
    </source>
</reference>
<name>A0A834TUV5_9FABA</name>
<protein>
    <submittedName>
        <fullName evidence="1">Uncharacterized protein</fullName>
    </submittedName>
</protein>